<evidence type="ECO:0000313" key="1">
    <source>
        <dbReference type="EMBL" id="MTD55208.1"/>
    </source>
</evidence>
<evidence type="ECO:0000313" key="2">
    <source>
        <dbReference type="Proteomes" id="UP000440096"/>
    </source>
</evidence>
<dbReference type="GO" id="GO:0005829">
    <property type="term" value="C:cytosol"/>
    <property type="evidence" value="ECO:0007669"/>
    <property type="project" value="TreeGrafter"/>
</dbReference>
<accession>A0A6N7YTD7</accession>
<dbReference type="GO" id="GO:0008967">
    <property type="term" value="F:phosphoglycolate phosphatase activity"/>
    <property type="evidence" value="ECO:0007669"/>
    <property type="project" value="TreeGrafter"/>
</dbReference>
<reference evidence="1 2" key="1">
    <citation type="submission" date="2019-11" db="EMBL/GenBank/DDBJ databases">
        <title>Draft genome of Amycolatopsis RM579.</title>
        <authorList>
            <person name="Duangmal K."/>
            <person name="Mingma R."/>
        </authorList>
    </citation>
    <scope>NUCLEOTIDE SEQUENCE [LARGE SCALE GENOMIC DNA]</scope>
    <source>
        <strain evidence="1 2">RM579</strain>
    </source>
</reference>
<keyword evidence="1" id="KW-0378">Hydrolase</keyword>
<dbReference type="GO" id="GO:0006281">
    <property type="term" value="P:DNA repair"/>
    <property type="evidence" value="ECO:0007669"/>
    <property type="project" value="TreeGrafter"/>
</dbReference>
<sequence length="223" mass="23601">MNAAELLSQAEALLLDFDGPICSVFAGIPAATVADQLRTVLADGGHTNLPEPVVTSRDPFDVLRYAATLSDDDARYVEAAFTAHEVEAIPTAAPTPGAHELMAAWHDSGRPLAIVSNNSEAAINTYLDFYALRPLVDLVSARESAGIEFLKPDPYFLHQAVRMLGISAEQSVFIGDSATDVEAARSAGVRSIGYANKLGKRKRFSSAGADAITDGLTTLVVVL</sequence>
<dbReference type="NCBIfam" id="TIGR01509">
    <property type="entry name" value="HAD-SF-IA-v3"/>
    <property type="match status" value="1"/>
</dbReference>
<organism evidence="1 2">
    <name type="scientific">Amycolatopsis pithecellobii</name>
    <dbReference type="NCBI Taxonomy" id="664692"/>
    <lineage>
        <taxon>Bacteria</taxon>
        <taxon>Bacillati</taxon>
        <taxon>Actinomycetota</taxon>
        <taxon>Actinomycetes</taxon>
        <taxon>Pseudonocardiales</taxon>
        <taxon>Pseudonocardiaceae</taxon>
        <taxon>Amycolatopsis</taxon>
    </lineage>
</organism>
<dbReference type="SUPFAM" id="SSF56784">
    <property type="entry name" value="HAD-like"/>
    <property type="match status" value="1"/>
</dbReference>
<keyword evidence="2" id="KW-1185">Reference proteome</keyword>
<name>A0A6N7YTD7_9PSEU</name>
<comment type="caution">
    <text evidence="1">The sequence shown here is derived from an EMBL/GenBank/DDBJ whole genome shotgun (WGS) entry which is preliminary data.</text>
</comment>
<dbReference type="Pfam" id="PF00702">
    <property type="entry name" value="Hydrolase"/>
    <property type="match status" value="1"/>
</dbReference>
<dbReference type="EMBL" id="WMBA01000019">
    <property type="protein sequence ID" value="MTD55208.1"/>
    <property type="molecule type" value="Genomic_DNA"/>
</dbReference>
<dbReference type="Proteomes" id="UP000440096">
    <property type="component" value="Unassembled WGS sequence"/>
</dbReference>
<dbReference type="PANTHER" id="PTHR43434:SF1">
    <property type="entry name" value="PHOSPHOGLYCOLATE PHOSPHATASE"/>
    <property type="match status" value="1"/>
</dbReference>
<dbReference type="InterPro" id="IPR023214">
    <property type="entry name" value="HAD_sf"/>
</dbReference>
<dbReference type="PANTHER" id="PTHR43434">
    <property type="entry name" value="PHOSPHOGLYCOLATE PHOSPHATASE"/>
    <property type="match status" value="1"/>
</dbReference>
<protein>
    <submittedName>
        <fullName evidence="1">HAD-IA family hydrolase</fullName>
    </submittedName>
</protein>
<dbReference type="RefSeq" id="WP_312867928.1">
    <property type="nucleotide sequence ID" value="NZ_WMBA01000019.1"/>
</dbReference>
<dbReference type="NCBIfam" id="TIGR01549">
    <property type="entry name" value="HAD-SF-IA-v1"/>
    <property type="match status" value="1"/>
</dbReference>
<dbReference type="InterPro" id="IPR050155">
    <property type="entry name" value="HAD-like_hydrolase_sf"/>
</dbReference>
<dbReference type="InterPro" id="IPR036412">
    <property type="entry name" value="HAD-like_sf"/>
</dbReference>
<proteinExistence type="predicted"/>
<gene>
    <name evidence="1" type="ORF">GKO32_14640</name>
</gene>
<dbReference type="AlphaFoldDB" id="A0A6N7YTD7"/>
<dbReference type="Gene3D" id="3.40.50.1000">
    <property type="entry name" value="HAD superfamily/HAD-like"/>
    <property type="match status" value="1"/>
</dbReference>
<dbReference type="InterPro" id="IPR006439">
    <property type="entry name" value="HAD-SF_hydro_IA"/>
</dbReference>